<organism evidence="3 4">
    <name type="scientific">Pyrus ussuriensis x Pyrus communis</name>
    <dbReference type="NCBI Taxonomy" id="2448454"/>
    <lineage>
        <taxon>Eukaryota</taxon>
        <taxon>Viridiplantae</taxon>
        <taxon>Streptophyta</taxon>
        <taxon>Embryophyta</taxon>
        <taxon>Tracheophyta</taxon>
        <taxon>Spermatophyta</taxon>
        <taxon>Magnoliopsida</taxon>
        <taxon>eudicotyledons</taxon>
        <taxon>Gunneridae</taxon>
        <taxon>Pentapetalae</taxon>
        <taxon>rosids</taxon>
        <taxon>fabids</taxon>
        <taxon>Rosales</taxon>
        <taxon>Rosaceae</taxon>
        <taxon>Amygdaloideae</taxon>
        <taxon>Maleae</taxon>
        <taxon>Pyrus</taxon>
    </lineage>
</organism>
<dbReference type="SUPFAM" id="SSF53098">
    <property type="entry name" value="Ribonuclease H-like"/>
    <property type="match status" value="1"/>
</dbReference>
<gene>
    <name evidence="3" type="ORF">D8674_042147</name>
</gene>
<dbReference type="GO" id="GO:0003677">
    <property type="term" value="F:DNA binding"/>
    <property type="evidence" value="ECO:0007669"/>
    <property type="project" value="InterPro"/>
</dbReference>
<dbReference type="InterPro" id="IPR008906">
    <property type="entry name" value="HATC_C_dom"/>
</dbReference>
<dbReference type="Pfam" id="PF05699">
    <property type="entry name" value="Dimer_Tnp_hAT"/>
    <property type="match status" value="1"/>
</dbReference>
<comment type="caution">
    <text evidence="3">The sequence shown here is derived from an EMBL/GenBank/DDBJ whole genome shotgun (WGS) entry which is preliminary data.</text>
</comment>
<dbReference type="InterPro" id="IPR012337">
    <property type="entry name" value="RNaseH-like_sf"/>
</dbReference>
<dbReference type="PANTHER" id="PTHR23272:SF135">
    <property type="entry name" value="ZINC FINGER BED DOMAIN-CONTAINING PROTEIN DAYSLEEPER-LIKE"/>
    <property type="match status" value="1"/>
</dbReference>
<evidence type="ECO:0000259" key="1">
    <source>
        <dbReference type="Pfam" id="PF05699"/>
    </source>
</evidence>
<evidence type="ECO:0008006" key="5">
    <source>
        <dbReference type="Google" id="ProtNLM"/>
    </source>
</evidence>
<dbReference type="EMBL" id="SMOL01000572">
    <property type="protein sequence ID" value="KAB2604888.1"/>
    <property type="molecule type" value="Genomic_DNA"/>
</dbReference>
<feature type="domain" description="hAT-like transposase RNase-H fold" evidence="2">
    <location>
        <begin position="194"/>
        <end position="291"/>
    </location>
</feature>
<reference evidence="3 4" key="2">
    <citation type="submission" date="2019-11" db="EMBL/GenBank/DDBJ databases">
        <title>A de novo genome assembly of a pear dwarfing rootstock.</title>
        <authorList>
            <person name="Wang F."/>
            <person name="Wang J."/>
            <person name="Li S."/>
            <person name="Zhang Y."/>
            <person name="Fang M."/>
            <person name="Ma L."/>
            <person name="Zhao Y."/>
            <person name="Jiang S."/>
        </authorList>
    </citation>
    <scope>NUCLEOTIDE SEQUENCE [LARGE SCALE GENOMIC DNA]</scope>
    <source>
        <strain evidence="3">S2</strain>
        <tissue evidence="3">Leaf</tissue>
    </source>
</reference>
<feature type="domain" description="HAT C-terminal dimerisation" evidence="1">
    <location>
        <begin position="296"/>
        <end position="369"/>
    </location>
</feature>
<dbReference type="AlphaFoldDB" id="A0A5N5FP07"/>
<evidence type="ECO:0000259" key="2">
    <source>
        <dbReference type="Pfam" id="PF14372"/>
    </source>
</evidence>
<dbReference type="Proteomes" id="UP000327157">
    <property type="component" value="Unassembled WGS sequence"/>
</dbReference>
<dbReference type="GO" id="GO:0046983">
    <property type="term" value="F:protein dimerization activity"/>
    <property type="evidence" value="ECO:0007669"/>
    <property type="project" value="InterPro"/>
</dbReference>
<evidence type="ECO:0000313" key="4">
    <source>
        <dbReference type="Proteomes" id="UP000327157"/>
    </source>
</evidence>
<dbReference type="PANTHER" id="PTHR23272">
    <property type="entry name" value="BED FINGER-RELATED"/>
    <property type="match status" value="1"/>
</dbReference>
<protein>
    <recommendedName>
        <fullName evidence="5">Zinc finger BED domain-containing protein RICESLEEPER 2-like</fullName>
    </recommendedName>
</protein>
<dbReference type="Pfam" id="PF14372">
    <property type="entry name" value="hAT-like_RNase-H"/>
    <property type="match status" value="1"/>
</dbReference>
<accession>A0A5N5FP07</accession>
<sequence length="371" mass="42413">MMNEKNFDRYLCLSAHFVDEKWELKKQQVYFRSLEDTNNLLPEDEDWGIFSSLKKWGIEDKVSTLTMTNDGVYNELAGFVKGRIQEKKELQLDGQLFRVYCCGELIGEMVNGAFQKIQDIINKVDPLYSVANLPLWYLTSSKLKEALELWSKGEFSSVDETFYEVPSTEEWKKVEGVCKVLESVYIVSNALFETKDLTANVYLCRLDELRDFLTQMHNDSDGFTRKIAEGMLSKLDKYVNDMFLHLAIAGVLDPRLKMQFVETVCSKVKGAEGGSRVAAVLEAIHKLFDKYSLDVQMNNYPSNFTALAWWKTAAARYPTLSKMARDFLAIPFSIATSYEAFYIEPRPAKKNLVGLEPGLANALLFTRSKLV</sequence>
<keyword evidence="4" id="KW-1185">Reference proteome</keyword>
<dbReference type="InterPro" id="IPR025525">
    <property type="entry name" value="hAT-like_transposase_RNase-H"/>
</dbReference>
<dbReference type="OrthoDB" id="1607513at2759"/>
<name>A0A5N5FP07_9ROSA</name>
<reference evidence="3 4" key="1">
    <citation type="submission" date="2019-09" db="EMBL/GenBank/DDBJ databases">
        <authorList>
            <person name="Ou C."/>
        </authorList>
    </citation>
    <scope>NUCLEOTIDE SEQUENCE [LARGE SCALE GENOMIC DNA]</scope>
    <source>
        <strain evidence="3">S2</strain>
        <tissue evidence="3">Leaf</tissue>
    </source>
</reference>
<evidence type="ECO:0000313" key="3">
    <source>
        <dbReference type="EMBL" id="KAB2604888.1"/>
    </source>
</evidence>
<proteinExistence type="predicted"/>